<dbReference type="InterPro" id="IPR003673">
    <property type="entry name" value="CoA-Trfase_fam_III"/>
</dbReference>
<feature type="region of interest" description="Disordered" evidence="2">
    <location>
        <begin position="380"/>
        <end position="418"/>
    </location>
</feature>
<accession>A0A3B9IU19</accession>
<dbReference type="AlphaFoldDB" id="A0A3B9IU19"/>
<name>A0A3B9IU19_9PROT</name>
<sequence>MSAAVTTGALVGLKVIDLSRVLGGPLAAQILGDHGADVIKVEPPAGDETREWGPPFQGETASYFLGLNRNKRAIALDLRQQQGRDVLLRLLEGADVLVENFKPGTLEGWGLDFETVLAPRFPQLIQCRISGFGSDGPLGGMPGYDAILQAMGGIMSVNGTAGGDPTRVGLPVVDMVTGLNAVIGVLLALQARHQSGRGQFVDATLFDSAISLLHPHAANHMLSGALPQRTGNDHPNIAPYSTYRTGSCPIYLAVGNDRQFARLCAAVGAADLAEDSRFRSNRDRVIHRDALRGALEAALAAHDGVELADRLLHQGVPAGPVLDVAQSLRHPHTVHRGMTIEIDGYRGLGAPVRPRRSPPGYRLRPPGFAEHTADILRQHGFSDDEVTALETSEVTPTRRRTGRQATPGNKGAPGTTKT</sequence>
<dbReference type="Gene3D" id="3.40.50.10540">
    <property type="entry name" value="Crotonobetainyl-coa:carnitine coa-transferase, domain 1"/>
    <property type="match status" value="1"/>
</dbReference>
<proteinExistence type="predicted"/>
<gene>
    <name evidence="3" type="ORF">DCK97_27935</name>
</gene>
<protein>
    <submittedName>
        <fullName evidence="3">Carnitine dehydratase</fullName>
    </submittedName>
</protein>
<organism evidence="3 4">
    <name type="scientific">Tistrella mobilis</name>
    <dbReference type="NCBI Taxonomy" id="171437"/>
    <lineage>
        <taxon>Bacteria</taxon>
        <taxon>Pseudomonadati</taxon>
        <taxon>Pseudomonadota</taxon>
        <taxon>Alphaproteobacteria</taxon>
        <taxon>Geminicoccales</taxon>
        <taxon>Geminicoccaceae</taxon>
        <taxon>Tistrella</taxon>
    </lineage>
</organism>
<evidence type="ECO:0000313" key="4">
    <source>
        <dbReference type="Proteomes" id="UP000257706"/>
    </source>
</evidence>
<dbReference type="Gene3D" id="3.30.1540.10">
    <property type="entry name" value="formyl-coa transferase, domain 3"/>
    <property type="match status" value="1"/>
</dbReference>
<dbReference type="GO" id="GO:0008410">
    <property type="term" value="F:CoA-transferase activity"/>
    <property type="evidence" value="ECO:0007669"/>
    <property type="project" value="TreeGrafter"/>
</dbReference>
<dbReference type="InterPro" id="IPR050483">
    <property type="entry name" value="CoA-transferase_III_domain"/>
</dbReference>
<evidence type="ECO:0000256" key="1">
    <source>
        <dbReference type="ARBA" id="ARBA00022679"/>
    </source>
</evidence>
<reference evidence="3 4" key="1">
    <citation type="journal article" date="2018" name="Nat. Biotechnol.">
        <title>A standardized bacterial taxonomy based on genome phylogeny substantially revises the tree of life.</title>
        <authorList>
            <person name="Parks D.H."/>
            <person name="Chuvochina M."/>
            <person name="Waite D.W."/>
            <person name="Rinke C."/>
            <person name="Skarshewski A."/>
            <person name="Chaumeil P.A."/>
            <person name="Hugenholtz P."/>
        </authorList>
    </citation>
    <scope>NUCLEOTIDE SEQUENCE [LARGE SCALE GENOMIC DNA]</scope>
    <source>
        <strain evidence="3">UBA8739</strain>
    </source>
</reference>
<dbReference type="Pfam" id="PF02515">
    <property type="entry name" value="CoA_transf_3"/>
    <property type="match status" value="1"/>
</dbReference>
<dbReference type="Proteomes" id="UP000257706">
    <property type="component" value="Unassembled WGS sequence"/>
</dbReference>
<evidence type="ECO:0000256" key="2">
    <source>
        <dbReference type="SAM" id="MobiDB-lite"/>
    </source>
</evidence>
<dbReference type="SUPFAM" id="SSF89796">
    <property type="entry name" value="CoA-transferase family III (CaiB/BaiF)"/>
    <property type="match status" value="1"/>
</dbReference>
<keyword evidence="1" id="KW-0808">Transferase</keyword>
<dbReference type="EMBL" id="DMAI01000464">
    <property type="protein sequence ID" value="HAE51250.1"/>
    <property type="molecule type" value="Genomic_DNA"/>
</dbReference>
<evidence type="ECO:0000313" key="3">
    <source>
        <dbReference type="EMBL" id="HAE51250.1"/>
    </source>
</evidence>
<dbReference type="PANTHER" id="PTHR48207">
    <property type="entry name" value="SUCCINATE--HYDROXYMETHYLGLUTARATE COA-TRANSFERASE"/>
    <property type="match status" value="1"/>
</dbReference>
<dbReference type="InterPro" id="IPR044855">
    <property type="entry name" value="CoA-Trfase_III_dom3_sf"/>
</dbReference>
<comment type="caution">
    <text evidence="3">The sequence shown here is derived from an EMBL/GenBank/DDBJ whole genome shotgun (WGS) entry which is preliminary data.</text>
</comment>
<dbReference type="PANTHER" id="PTHR48207:SF3">
    <property type="entry name" value="SUCCINATE--HYDROXYMETHYLGLUTARATE COA-TRANSFERASE"/>
    <property type="match status" value="1"/>
</dbReference>
<dbReference type="InterPro" id="IPR023606">
    <property type="entry name" value="CoA-Trfase_III_dom_1_sf"/>
</dbReference>